<dbReference type="InterPro" id="IPR031778">
    <property type="entry name" value="Sortilin_N"/>
</dbReference>
<dbReference type="InterPro" id="IPR006581">
    <property type="entry name" value="VPS10"/>
</dbReference>
<evidence type="ECO:0000256" key="7">
    <source>
        <dbReference type="ARBA" id="ARBA00023136"/>
    </source>
</evidence>
<dbReference type="InterPro" id="IPR035986">
    <property type="entry name" value="PKD_dom_sf"/>
</dbReference>
<dbReference type="SUPFAM" id="SSF49299">
    <property type="entry name" value="PKD domain"/>
    <property type="match status" value="2"/>
</dbReference>
<dbReference type="Pfam" id="PF15901">
    <property type="entry name" value="Sortilin_C"/>
    <property type="match status" value="1"/>
</dbReference>
<dbReference type="Gene3D" id="2.10.70.80">
    <property type="match status" value="1"/>
</dbReference>
<dbReference type="Gene3D" id="3.30.60.270">
    <property type="match status" value="1"/>
</dbReference>
<keyword evidence="6 9" id="KW-1133">Transmembrane helix</keyword>
<feature type="domain" description="PKD" evidence="11">
    <location>
        <begin position="777"/>
        <end position="834"/>
    </location>
</feature>
<comment type="caution">
    <text evidence="12">The sequence shown here is derived from an EMBL/GenBank/DDBJ whole genome shotgun (WGS) entry which is preliminary data.</text>
</comment>
<dbReference type="PANTHER" id="PTHR12106:SF10">
    <property type="entry name" value="VPS10 DOMAIN-CONTAINING RECEPTOR SORCS3"/>
    <property type="match status" value="1"/>
</dbReference>
<keyword evidence="5" id="KW-0677">Repeat</keyword>
<evidence type="ECO:0000256" key="9">
    <source>
        <dbReference type="SAM" id="Phobius"/>
    </source>
</evidence>
<gene>
    <name evidence="12" type="ORF">ACEWY4_017790</name>
</gene>
<keyword evidence="8" id="KW-0325">Glycoprotein</keyword>
<dbReference type="InterPro" id="IPR031777">
    <property type="entry name" value="Sortilin_C"/>
</dbReference>
<evidence type="ECO:0000256" key="5">
    <source>
        <dbReference type="ARBA" id="ARBA00022737"/>
    </source>
</evidence>
<dbReference type="PANTHER" id="PTHR12106">
    <property type="entry name" value="SORTILIN RELATED"/>
    <property type="match status" value="1"/>
</dbReference>
<feature type="domain" description="PKD" evidence="11">
    <location>
        <begin position="691"/>
        <end position="735"/>
    </location>
</feature>
<dbReference type="InterPro" id="IPR013783">
    <property type="entry name" value="Ig-like_fold"/>
</dbReference>
<evidence type="ECO:0000256" key="10">
    <source>
        <dbReference type="SAM" id="SignalP"/>
    </source>
</evidence>
<dbReference type="SMART" id="SM00602">
    <property type="entry name" value="VPS10"/>
    <property type="match status" value="1"/>
</dbReference>
<organism evidence="12 13">
    <name type="scientific">Coilia grayii</name>
    <name type="common">Gray's grenadier anchovy</name>
    <dbReference type="NCBI Taxonomy" id="363190"/>
    <lineage>
        <taxon>Eukaryota</taxon>
        <taxon>Metazoa</taxon>
        <taxon>Chordata</taxon>
        <taxon>Craniata</taxon>
        <taxon>Vertebrata</taxon>
        <taxon>Euteleostomi</taxon>
        <taxon>Actinopterygii</taxon>
        <taxon>Neopterygii</taxon>
        <taxon>Teleostei</taxon>
        <taxon>Clupei</taxon>
        <taxon>Clupeiformes</taxon>
        <taxon>Clupeoidei</taxon>
        <taxon>Engraulidae</taxon>
        <taxon>Coilinae</taxon>
        <taxon>Coilia</taxon>
    </lineage>
</organism>
<sequence length="1080" mass="120421">MMIGVSVQALSCPVLSCPVLSCAVLSCPVLSCPVLSCPVLSCPVQPHVSVVLYVSVGVRLPMVLLVVSSTTVTMTSASVAVEQRVRSVPLYSSGDFGRKWQLVHEAVTPNRFYWSVAGLDVESDVIHLEVNTADGRAQYVTCRAQSCSEANRHYPFSGYIETNSLVVQDDYMFIQVTSAGRAWYYVSYKREPFARIKLPKYSLPKDMHIISTDEGQVFAAVQEWNQNDTYNIYMSEPQGIHFTLALENVRASRGLGGNSMIDLYEVAGIKGMLIANRKLENQVKTYITYNKGRDWRLLQAPTTDLEGNSIHCVLPFCSLHLQLQMSENPYLSGSIITKSSAPGVIVATGNIGSELSYNNVGMFISSDAGNSWRQIFEEEHNVWFLDKGGALLAVKQPTVPTRHLWVSFDEGRQWDRHSFSMVPLFVDGVLVEPGIDNQIMTFFGHFSHRSEWQLIKIDYKSLFSKRCTDGDYQTWHLHNQGEPCVMGQKQIYMKRRPASSCMLGPGYSRVLSSEPCICRAHDFECDYGYERSGDGNCSPSFWYNPATVSRSCSHGQNYLNSTGYRKVAANNCTKGVNDMYTARRQKCPNRAPHGLQLSTSEGKLTAPLHSNVTFLLQLQECGISDSKHITPTPTPLLFLLCLTRGCWDFVSHKGLLGLCQPRCQGTYGGLSPPYKTGDIYGDSMRTHIQLDFGDGTAVSYSNLTWAEEGIKHVYRSTGIFRVTALAENEMGTDSTSLYLHITCAVEHVQLLAPLVVIQNKEVNLTAVVWPSHSHTLTYFWWLGNSSEPIITLDGSISHTFTREGMHTVTLQVSSANSILQDTKTIAVQEFFKSLLLSFSPNLDEVNPDIPEWRQDVGRVIKKALLQVADIPERQLLVAVFPGIPTAAELFLLPSKNQSEGRKKSEEELEQISEVLVSALNQNLVEFELKPAYRVIVYITQLTLGLWRLGAVSGKKVSGSRELPLKGSTETLEAPLVDSIPRHSSSAMLMLLSVVFLGLAVFLIYKFKRKIPWINIDAEVNHEKEQEMINTVGQSEAAPKITLSEFPTQKEMMEKELECRLKQGVVNSCESTREIPNCTTV</sequence>
<dbReference type="AlphaFoldDB" id="A0ABD1JJ22"/>
<comment type="similarity">
    <text evidence="2">Belongs to the VPS10-related sortilin family. SORCS subfamily.</text>
</comment>
<dbReference type="SMART" id="SM00089">
    <property type="entry name" value="PKD"/>
    <property type="match status" value="2"/>
</dbReference>
<reference evidence="12 13" key="1">
    <citation type="submission" date="2024-09" db="EMBL/GenBank/DDBJ databases">
        <title>A chromosome-level genome assembly of Gray's grenadier anchovy, Coilia grayii.</title>
        <authorList>
            <person name="Fu Z."/>
        </authorList>
    </citation>
    <scope>NUCLEOTIDE SEQUENCE [LARGE SCALE GENOMIC DNA]</scope>
    <source>
        <strain evidence="12">G4</strain>
        <tissue evidence="12">Muscle</tissue>
    </source>
</reference>
<dbReference type="Gene3D" id="2.60.40.10">
    <property type="entry name" value="Immunoglobulins"/>
    <property type="match status" value="2"/>
</dbReference>
<name>A0ABD1JJ22_9TELE</name>
<keyword evidence="4 10" id="KW-0732">Signal</keyword>
<dbReference type="PROSITE" id="PS50093">
    <property type="entry name" value="PKD"/>
    <property type="match status" value="2"/>
</dbReference>
<evidence type="ECO:0000256" key="2">
    <source>
        <dbReference type="ARBA" id="ARBA00010818"/>
    </source>
</evidence>
<accession>A0ABD1JJ22</accession>
<dbReference type="Proteomes" id="UP001591681">
    <property type="component" value="Unassembled WGS sequence"/>
</dbReference>
<evidence type="ECO:0000256" key="4">
    <source>
        <dbReference type="ARBA" id="ARBA00022729"/>
    </source>
</evidence>
<keyword evidence="7 9" id="KW-0472">Membrane</keyword>
<dbReference type="CDD" id="cd00146">
    <property type="entry name" value="PKD"/>
    <property type="match status" value="1"/>
</dbReference>
<feature type="chain" id="PRO_5044740571" description="PKD domain-containing protein" evidence="10">
    <location>
        <begin position="17"/>
        <end position="1080"/>
    </location>
</feature>
<evidence type="ECO:0000313" key="12">
    <source>
        <dbReference type="EMBL" id="KAL2086731.1"/>
    </source>
</evidence>
<evidence type="ECO:0000256" key="8">
    <source>
        <dbReference type="ARBA" id="ARBA00023180"/>
    </source>
</evidence>
<dbReference type="InterPro" id="IPR000601">
    <property type="entry name" value="PKD_dom"/>
</dbReference>
<evidence type="ECO:0000256" key="1">
    <source>
        <dbReference type="ARBA" id="ARBA00004479"/>
    </source>
</evidence>
<dbReference type="Pfam" id="PF15902">
    <property type="entry name" value="Sortilin-Vps10"/>
    <property type="match status" value="1"/>
</dbReference>
<feature type="signal peptide" evidence="10">
    <location>
        <begin position="1"/>
        <end position="16"/>
    </location>
</feature>
<dbReference type="FunFam" id="2.10.70.80:FF:000001">
    <property type="entry name" value="Sortilin-related VPS10 domain-containing receptor 1"/>
    <property type="match status" value="1"/>
</dbReference>
<keyword evidence="3 9" id="KW-0812">Transmembrane</keyword>
<evidence type="ECO:0000313" key="13">
    <source>
        <dbReference type="Proteomes" id="UP001591681"/>
    </source>
</evidence>
<dbReference type="InterPro" id="IPR022409">
    <property type="entry name" value="PKD/Chitinase_dom"/>
</dbReference>
<protein>
    <recommendedName>
        <fullName evidence="11">PKD domain-containing protein</fullName>
    </recommendedName>
</protein>
<evidence type="ECO:0000256" key="6">
    <source>
        <dbReference type="ARBA" id="ARBA00022989"/>
    </source>
</evidence>
<comment type="subcellular location">
    <subcellularLocation>
        <location evidence="1">Membrane</location>
        <topology evidence="1">Single-pass type I membrane protein</topology>
    </subcellularLocation>
</comment>
<dbReference type="SUPFAM" id="SSF110296">
    <property type="entry name" value="Oligoxyloglucan reducing end-specific cellobiohydrolase"/>
    <property type="match status" value="1"/>
</dbReference>
<evidence type="ECO:0000259" key="11">
    <source>
        <dbReference type="PROSITE" id="PS50093"/>
    </source>
</evidence>
<dbReference type="EMBL" id="JBHFQA010000015">
    <property type="protein sequence ID" value="KAL2086731.1"/>
    <property type="molecule type" value="Genomic_DNA"/>
</dbReference>
<feature type="transmembrane region" description="Helical" evidence="9">
    <location>
        <begin position="986"/>
        <end position="1004"/>
    </location>
</feature>
<keyword evidence="13" id="KW-1185">Reference proteome</keyword>
<dbReference type="Pfam" id="PF00801">
    <property type="entry name" value="PKD"/>
    <property type="match status" value="2"/>
</dbReference>
<dbReference type="GO" id="GO:0016020">
    <property type="term" value="C:membrane"/>
    <property type="evidence" value="ECO:0007669"/>
    <property type="project" value="UniProtKB-SubCell"/>
</dbReference>
<proteinExistence type="inferred from homology"/>
<dbReference type="InterPro" id="IPR050310">
    <property type="entry name" value="VPS10-sortilin"/>
</dbReference>
<evidence type="ECO:0000256" key="3">
    <source>
        <dbReference type="ARBA" id="ARBA00022692"/>
    </source>
</evidence>